<keyword evidence="2" id="KW-0238">DNA-binding</keyword>
<comment type="similarity">
    <text evidence="1">Belongs to the helicase family. RecQ subfamily.</text>
</comment>
<feature type="compositionally biased region" description="Basic residues" evidence="8">
    <location>
        <begin position="341"/>
        <end position="357"/>
    </location>
</feature>
<evidence type="ECO:0000259" key="9">
    <source>
        <dbReference type="PROSITE" id="PS50967"/>
    </source>
</evidence>
<dbReference type="InterPro" id="IPR018982">
    <property type="entry name" value="RQC_domain"/>
</dbReference>
<dbReference type="SMART" id="SM00956">
    <property type="entry name" value="RQC"/>
    <property type="match status" value="1"/>
</dbReference>
<accession>A0A4Z2G1M1</accession>
<dbReference type="SUPFAM" id="SSF52540">
    <property type="entry name" value="P-loop containing nucleoside triphosphate hydrolases"/>
    <property type="match status" value="1"/>
</dbReference>
<reference evidence="11 12" key="1">
    <citation type="submission" date="2019-03" db="EMBL/GenBank/DDBJ databases">
        <title>First draft genome of Liparis tanakae, snailfish: a comprehensive survey of snailfish specific genes.</title>
        <authorList>
            <person name="Kim W."/>
            <person name="Song I."/>
            <person name="Jeong J.-H."/>
            <person name="Kim D."/>
            <person name="Kim S."/>
            <person name="Ryu S."/>
            <person name="Song J.Y."/>
            <person name="Lee S.K."/>
        </authorList>
    </citation>
    <scope>NUCLEOTIDE SEQUENCE [LARGE SCALE GENOMIC DNA]</scope>
    <source>
        <tissue evidence="11">Muscle</tissue>
    </source>
</reference>
<dbReference type="SUPFAM" id="SSF47819">
    <property type="entry name" value="HRDC-like"/>
    <property type="match status" value="1"/>
</dbReference>
<dbReference type="FunFam" id="1.10.150.80:FF:000003">
    <property type="entry name" value="Bloom syndrome RecQ-like helicase"/>
    <property type="match status" value="1"/>
</dbReference>
<evidence type="ECO:0000256" key="7">
    <source>
        <dbReference type="ARBA" id="ARBA00044542"/>
    </source>
</evidence>
<keyword evidence="12" id="KW-1185">Reference proteome</keyword>
<feature type="compositionally biased region" description="Polar residues" evidence="8">
    <location>
        <begin position="329"/>
        <end position="339"/>
    </location>
</feature>
<dbReference type="OrthoDB" id="10261556at2759"/>
<dbReference type="InterPro" id="IPR001650">
    <property type="entry name" value="Helicase_C-like"/>
</dbReference>
<dbReference type="PROSITE" id="PS51194">
    <property type="entry name" value="HELICASE_CTER"/>
    <property type="match status" value="1"/>
</dbReference>
<dbReference type="SUPFAM" id="SSF46785">
    <property type="entry name" value="Winged helix' DNA-binding domain"/>
    <property type="match status" value="1"/>
</dbReference>
<dbReference type="GO" id="GO:0005737">
    <property type="term" value="C:cytoplasm"/>
    <property type="evidence" value="ECO:0007669"/>
    <property type="project" value="TreeGrafter"/>
</dbReference>
<dbReference type="SMART" id="SM00341">
    <property type="entry name" value="HRDC"/>
    <property type="match status" value="1"/>
</dbReference>
<evidence type="ECO:0000256" key="8">
    <source>
        <dbReference type="SAM" id="MobiDB-lite"/>
    </source>
</evidence>
<dbReference type="InterPro" id="IPR036390">
    <property type="entry name" value="WH_DNA-bd_sf"/>
</dbReference>
<dbReference type="GO" id="GO:0009378">
    <property type="term" value="F:four-way junction helicase activity"/>
    <property type="evidence" value="ECO:0007669"/>
    <property type="project" value="TreeGrafter"/>
</dbReference>
<evidence type="ECO:0000256" key="4">
    <source>
        <dbReference type="ARBA" id="ARBA00023242"/>
    </source>
</evidence>
<evidence type="ECO:0000259" key="10">
    <source>
        <dbReference type="PROSITE" id="PS51194"/>
    </source>
</evidence>
<evidence type="ECO:0000256" key="6">
    <source>
        <dbReference type="ARBA" id="ARBA00034808"/>
    </source>
</evidence>
<dbReference type="Gene3D" id="1.10.10.10">
    <property type="entry name" value="Winged helix-like DNA-binding domain superfamily/Winged helix DNA-binding domain"/>
    <property type="match status" value="1"/>
</dbReference>
<dbReference type="Proteomes" id="UP000314294">
    <property type="component" value="Unassembled WGS sequence"/>
</dbReference>
<dbReference type="GO" id="GO:0006260">
    <property type="term" value="P:DNA replication"/>
    <property type="evidence" value="ECO:0007669"/>
    <property type="project" value="InterPro"/>
</dbReference>
<dbReference type="AlphaFoldDB" id="A0A4Z2G1M1"/>
<dbReference type="GO" id="GO:0043138">
    <property type="term" value="F:3'-5' DNA helicase activity"/>
    <property type="evidence" value="ECO:0007669"/>
    <property type="project" value="UniProtKB-EC"/>
</dbReference>
<feature type="compositionally biased region" description="Low complexity" evidence="8">
    <location>
        <begin position="377"/>
        <end position="404"/>
    </location>
</feature>
<evidence type="ECO:0000256" key="1">
    <source>
        <dbReference type="ARBA" id="ARBA00005446"/>
    </source>
</evidence>
<dbReference type="GO" id="GO:0005634">
    <property type="term" value="C:nucleus"/>
    <property type="evidence" value="ECO:0007669"/>
    <property type="project" value="TreeGrafter"/>
</dbReference>
<dbReference type="Pfam" id="PF00570">
    <property type="entry name" value="HRDC"/>
    <property type="match status" value="1"/>
</dbReference>
<dbReference type="InterPro" id="IPR044876">
    <property type="entry name" value="HRDC_dom_sf"/>
</dbReference>
<feature type="domain" description="HRDC" evidence="9">
    <location>
        <begin position="221"/>
        <end position="301"/>
    </location>
</feature>
<dbReference type="InterPro" id="IPR010997">
    <property type="entry name" value="HRDC-like_sf"/>
</dbReference>
<dbReference type="GO" id="GO:0000723">
    <property type="term" value="P:telomere maintenance"/>
    <property type="evidence" value="ECO:0007669"/>
    <property type="project" value="TreeGrafter"/>
</dbReference>
<dbReference type="InterPro" id="IPR036388">
    <property type="entry name" value="WH-like_DNA-bd_sf"/>
</dbReference>
<dbReference type="InterPro" id="IPR002121">
    <property type="entry name" value="HRDC_dom"/>
</dbReference>
<dbReference type="GO" id="GO:0000724">
    <property type="term" value="P:double-strand break repair via homologous recombination"/>
    <property type="evidence" value="ECO:0007669"/>
    <property type="project" value="TreeGrafter"/>
</dbReference>
<evidence type="ECO:0000256" key="2">
    <source>
        <dbReference type="ARBA" id="ARBA00023125"/>
    </source>
</evidence>
<dbReference type="GO" id="GO:0000166">
    <property type="term" value="F:nucleotide binding"/>
    <property type="evidence" value="ECO:0007669"/>
    <property type="project" value="InterPro"/>
</dbReference>
<comment type="catalytic activity">
    <reaction evidence="5">
        <text>Couples ATP hydrolysis with the unwinding of duplex DNA by translocating in the 3'-5' direction.</text>
        <dbReference type="EC" id="5.6.2.4"/>
    </reaction>
</comment>
<evidence type="ECO:0000256" key="5">
    <source>
        <dbReference type="ARBA" id="ARBA00034617"/>
    </source>
</evidence>
<dbReference type="Pfam" id="PF00271">
    <property type="entry name" value="Helicase_C"/>
    <property type="match status" value="1"/>
</dbReference>
<dbReference type="EC" id="5.6.2.4" evidence="6"/>
<dbReference type="InterPro" id="IPR032284">
    <property type="entry name" value="RecQ_Zn-bd"/>
</dbReference>
<dbReference type="PANTHER" id="PTHR13710">
    <property type="entry name" value="DNA HELICASE RECQ FAMILY MEMBER"/>
    <property type="match status" value="1"/>
</dbReference>
<dbReference type="GO" id="GO:0003677">
    <property type="term" value="F:DNA binding"/>
    <property type="evidence" value="ECO:0007669"/>
    <property type="project" value="UniProtKB-KW"/>
</dbReference>
<dbReference type="PROSITE" id="PS50967">
    <property type="entry name" value="HRDC"/>
    <property type="match status" value="1"/>
</dbReference>
<proteinExistence type="inferred from homology"/>
<dbReference type="PANTHER" id="PTHR13710:SF153">
    <property type="entry name" value="RECQ-LIKE DNA HELICASE BLM"/>
    <property type="match status" value="1"/>
</dbReference>
<keyword evidence="4" id="KW-0539">Nucleus</keyword>
<dbReference type="InterPro" id="IPR027417">
    <property type="entry name" value="P-loop_NTPase"/>
</dbReference>
<organism evidence="11 12">
    <name type="scientific">Liparis tanakae</name>
    <name type="common">Tanaka's snailfish</name>
    <dbReference type="NCBI Taxonomy" id="230148"/>
    <lineage>
        <taxon>Eukaryota</taxon>
        <taxon>Metazoa</taxon>
        <taxon>Chordata</taxon>
        <taxon>Craniata</taxon>
        <taxon>Vertebrata</taxon>
        <taxon>Euteleostomi</taxon>
        <taxon>Actinopterygii</taxon>
        <taxon>Neopterygii</taxon>
        <taxon>Teleostei</taxon>
        <taxon>Neoteleostei</taxon>
        <taxon>Acanthomorphata</taxon>
        <taxon>Eupercaria</taxon>
        <taxon>Perciformes</taxon>
        <taxon>Cottioidei</taxon>
        <taxon>Cottales</taxon>
        <taxon>Liparidae</taxon>
        <taxon>Liparis</taxon>
    </lineage>
</organism>
<keyword evidence="3" id="KW-0413">Isomerase</keyword>
<evidence type="ECO:0000313" key="11">
    <source>
        <dbReference type="EMBL" id="TNN46744.1"/>
    </source>
</evidence>
<protein>
    <recommendedName>
        <fullName evidence="6">DNA 3'-5' helicase</fullName>
        <ecNumber evidence="6">5.6.2.4</ecNumber>
    </recommendedName>
    <alternativeName>
        <fullName evidence="7">DNA 3'-5' helicase BLM</fullName>
    </alternativeName>
</protein>
<dbReference type="Pfam" id="PF16124">
    <property type="entry name" value="RecQ_Zn_bind"/>
    <property type="match status" value="1"/>
</dbReference>
<evidence type="ECO:0000313" key="12">
    <source>
        <dbReference type="Proteomes" id="UP000314294"/>
    </source>
</evidence>
<comment type="caution">
    <text evidence="11">The sequence shown here is derived from an EMBL/GenBank/DDBJ whole genome shotgun (WGS) entry which is preliminary data.</text>
</comment>
<dbReference type="Gene3D" id="1.10.150.80">
    <property type="entry name" value="HRDC domain"/>
    <property type="match status" value="1"/>
</dbReference>
<feature type="region of interest" description="Disordered" evidence="8">
    <location>
        <begin position="305"/>
        <end position="429"/>
    </location>
</feature>
<dbReference type="Gene3D" id="3.40.50.300">
    <property type="entry name" value="P-loop containing nucleotide triphosphate hydrolases"/>
    <property type="match status" value="1"/>
</dbReference>
<dbReference type="EMBL" id="SRLO01000776">
    <property type="protein sequence ID" value="TNN46744.1"/>
    <property type="molecule type" value="Genomic_DNA"/>
</dbReference>
<gene>
    <name evidence="11" type="primary">blm_1</name>
    <name evidence="11" type="ORF">EYF80_043066</name>
</gene>
<dbReference type="Pfam" id="PF09382">
    <property type="entry name" value="RQC"/>
    <property type="match status" value="1"/>
</dbReference>
<name>A0A4Z2G1M1_9TELE</name>
<sequence>MGIDKPDVRYVIHASLPKSVEGYYQESGRAGRDGEISHCILFYSYADVHRIKRIISSTEGDHHTKGTHFTNLHSMVHFCENMMECRRIQLLAYFGELNFNKSFCKEHADVSCDNCAKPNQYKMRNVTEDVKKIVRFAQESCEKVGSRFGRTAQQNRLTLNMLVDIFLGSKTAKVQTGMFGMGAAYSRHNADRLFKKLVLDNILEEDLYITNNNQASVSARDEKVQECLKEVTDLCKQLGKAFGIHYFNIFSTATLKKIAEKLSPDPEVLLQIDGVTEDKLEKYGAEVIQVLQKYSEWQLAEEQTDNAEDGWIDTAQGRSYGANEDDTESSTYFRSQAAQGQKRKKAPFFKFSKKKKPYSTTSANSKGRGYSGNKSWSASSSRGGSTAAGRGSRSSTGDAAASRRPGFMALPAPQTNQRPFLKPSFSHVG</sequence>
<feature type="domain" description="Helicase C-terminal" evidence="10">
    <location>
        <begin position="1"/>
        <end position="73"/>
    </location>
</feature>
<evidence type="ECO:0000256" key="3">
    <source>
        <dbReference type="ARBA" id="ARBA00023235"/>
    </source>
</evidence>
<dbReference type="SMR" id="A0A4Z2G1M1"/>
<dbReference type="GO" id="GO:0005694">
    <property type="term" value="C:chromosome"/>
    <property type="evidence" value="ECO:0007669"/>
    <property type="project" value="TreeGrafter"/>
</dbReference>